<evidence type="ECO:0000313" key="2">
    <source>
        <dbReference type="EMBL" id="SVB18343.1"/>
    </source>
</evidence>
<evidence type="ECO:0000259" key="1">
    <source>
        <dbReference type="PROSITE" id="PS50853"/>
    </source>
</evidence>
<dbReference type="InterPro" id="IPR003961">
    <property type="entry name" value="FN3_dom"/>
</dbReference>
<dbReference type="SUPFAM" id="SSF49265">
    <property type="entry name" value="Fibronectin type III"/>
    <property type="match status" value="2"/>
</dbReference>
<dbReference type="CDD" id="cd00063">
    <property type="entry name" value="FN3"/>
    <property type="match status" value="1"/>
</dbReference>
<feature type="non-terminal residue" evidence="2">
    <location>
        <position position="1"/>
    </location>
</feature>
<dbReference type="PROSITE" id="PS50853">
    <property type="entry name" value="FN3"/>
    <property type="match status" value="1"/>
</dbReference>
<sequence length="680" mass="74082">WNLFSLNVEPTNANTVLEILEPVHSSLIYVFDEQFNLIRWDGDAGAWSDGIGNWMGTEGYYVKLSQGSDLVVPGSTIIQMPFDIPLTAGWNIISFPTQSEAGQGVDAVFEDIMGSVEMIFNWNGSLYLPGNDPFVMYPGKAYLVKVSSDATLTLNEDMVMSSAPIIAEGYTSRDRTGHFEPVWEGTPFTPMAFVLDAAQWNYLDISPGDEVGIFDGSICVGAYTVPAEGFTPGAQIATSKDDGSGNGFTEGHTVKFRVWKEDVETDIDADIFVFTDVISGNTVPQVFTALSGVNVEIGVQPPSSPGSFSANGNSNYVSLSWSTPSVGNYSVYTEGSPSQAIFYRLSREGTLLTEDYQSTSFTDSDLSNNTLYDYELESYSVVGAASSVFDDALTLPGTPEFTENVPDFNEITLNWTDADDTGGDGVITYWLERQWSAGEGSYSSTLVSNYDVQSYTDMNLLNSTGFNYRVRAYNSTGYSNWSPYISETTLVPTAFADAAVIVSDTVLQTYVPPQNLVTLFWDELSTAESYRVYERNLLVVEDITEVMFTDGLTENGHPLQTNTTYRYVVTGMNGSGESTPSDLWVTMTLPEIAPPVPPDFTVDGGQNQNSLGWSAAIGPGDPVGGNAVQYNIYRFDMSDYDADSIGSEDIIGSTSSLSYTDSNLEDNTYFCYAVSGVNSE</sequence>
<reference evidence="2" key="1">
    <citation type="submission" date="2018-05" db="EMBL/GenBank/DDBJ databases">
        <authorList>
            <person name="Lanie J.A."/>
            <person name="Ng W.-L."/>
            <person name="Kazmierczak K.M."/>
            <person name="Andrzejewski T.M."/>
            <person name="Davidsen T.M."/>
            <person name="Wayne K.J."/>
            <person name="Tettelin H."/>
            <person name="Glass J.I."/>
            <person name="Rusch D."/>
            <person name="Podicherti R."/>
            <person name="Tsui H.-C.T."/>
            <person name="Winkler M.E."/>
        </authorList>
    </citation>
    <scope>NUCLEOTIDE SEQUENCE</scope>
</reference>
<feature type="non-terminal residue" evidence="2">
    <location>
        <position position="680"/>
    </location>
</feature>
<accession>A0A382BZ59</accession>
<gene>
    <name evidence="2" type="ORF">METZ01_LOCUS171197</name>
</gene>
<protein>
    <recommendedName>
        <fullName evidence="1">Fibronectin type-III domain-containing protein</fullName>
    </recommendedName>
</protein>
<dbReference type="InterPro" id="IPR036116">
    <property type="entry name" value="FN3_sf"/>
</dbReference>
<dbReference type="EMBL" id="UINC01031774">
    <property type="protein sequence ID" value="SVB18343.1"/>
    <property type="molecule type" value="Genomic_DNA"/>
</dbReference>
<dbReference type="Gene3D" id="2.60.40.10">
    <property type="entry name" value="Immunoglobulins"/>
    <property type="match status" value="4"/>
</dbReference>
<feature type="domain" description="Fibronectin type-III" evidence="1">
    <location>
        <begin position="395"/>
        <end position="492"/>
    </location>
</feature>
<dbReference type="InterPro" id="IPR013783">
    <property type="entry name" value="Ig-like_fold"/>
</dbReference>
<organism evidence="2">
    <name type="scientific">marine metagenome</name>
    <dbReference type="NCBI Taxonomy" id="408172"/>
    <lineage>
        <taxon>unclassified sequences</taxon>
        <taxon>metagenomes</taxon>
        <taxon>ecological metagenomes</taxon>
    </lineage>
</organism>
<dbReference type="AlphaFoldDB" id="A0A382BZ59"/>
<dbReference type="SMART" id="SM00060">
    <property type="entry name" value="FN3"/>
    <property type="match status" value="3"/>
</dbReference>
<proteinExistence type="predicted"/>
<name>A0A382BZ59_9ZZZZ</name>